<proteinExistence type="predicted"/>
<dbReference type="Proteomes" id="UP000032452">
    <property type="component" value="Unassembled WGS sequence"/>
</dbReference>
<dbReference type="GO" id="GO:0030151">
    <property type="term" value="F:molybdenum ion binding"/>
    <property type="evidence" value="ECO:0007669"/>
    <property type="project" value="InterPro"/>
</dbReference>
<accession>A0A0D8ZUV8</accession>
<dbReference type="InterPro" id="IPR005302">
    <property type="entry name" value="MoCF_Sase_C"/>
</dbReference>
<dbReference type="Gene3D" id="2.40.33.20">
    <property type="entry name" value="PK beta-barrel domain-like"/>
    <property type="match status" value="1"/>
</dbReference>
<dbReference type="InterPro" id="IPR052716">
    <property type="entry name" value="MOSC_domain"/>
</dbReference>
<feature type="domain" description="MOSC" evidence="1">
    <location>
        <begin position="115"/>
        <end position="259"/>
    </location>
</feature>
<gene>
    <name evidence="2" type="ORF">UH38_14630</name>
</gene>
<dbReference type="PANTHER" id="PTHR36930:SF1">
    <property type="entry name" value="MOSC DOMAIN-CONTAINING PROTEIN"/>
    <property type="match status" value="1"/>
</dbReference>
<dbReference type="AlphaFoldDB" id="A0A0D8ZUV8"/>
<dbReference type="OrthoDB" id="581532at2"/>
<keyword evidence="3" id="KW-1185">Reference proteome</keyword>
<evidence type="ECO:0000313" key="3">
    <source>
        <dbReference type="Proteomes" id="UP000032452"/>
    </source>
</evidence>
<reference evidence="2 3" key="1">
    <citation type="submission" date="2015-02" db="EMBL/GenBank/DDBJ databases">
        <title>Draft genome of a novel marine cyanobacterium (Chroococcales) isolated from South Atlantic Ocean.</title>
        <authorList>
            <person name="Rigonato J."/>
            <person name="Alvarenga D.O."/>
            <person name="Branco L.H."/>
            <person name="Varani A.M."/>
            <person name="Brandini F.P."/>
            <person name="Fiore M.F."/>
        </authorList>
    </citation>
    <scope>NUCLEOTIDE SEQUENCE [LARGE SCALE GENOMIC DNA]</scope>
    <source>
        <strain evidence="2 3">CENA595</strain>
    </source>
</reference>
<dbReference type="InterPro" id="IPR011037">
    <property type="entry name" value="Pyrv_Knase-like_insert_dom_sf"/>
</dbReference>
<dbReference type="SUPFAM" id="SSF50800">
    <property type="entry name" value="PK beta-barrel domain-like"/>
    <property type="match status" value="1"/>
</dbReference>
<dbReference type="EMBL" id="JYON01000015">
    <property type="protein sequence ID" value="KJH71026.1"/>
    <property type="molecule type" value="Genomic_DNA"/>
</dbReference>
<dbReference type="RefSeq" id="WP_045055409.1">
    <property type="nucleotide sequence ID" value="NZ_CAWMDP010000060.1"/>
</dbReference>
<organism evidence="2 3">
    <name type="scientific">Aliterella atlantica CENA595</name>
    <dbReference type="NCBI Taxonomy" id="1618023"/>
    <lineage>
        <taxon>Bacteria</taxon>
        <taxon>Bacillati</taxon>
        <taxon>Cyanobacteriota</taxon>
        <taxon>Cyanophyceae</taxon>
        <taxon>Chroococcidiopsidales</taxon>
        <taxon>Aliterellaceae</taxon>
        <taxon>Aliterella</taxon>
    </lineage>
</organism>
<dbReference type="GO" id="GO:0030170">
    <property type="term" value="F:pyridoxal phosphate binding"/>
    <property type="evidence" value="ECO:0007669"/>
    <property type="project" value="InterPro"/>
</dbReference>
<dbReference type="GO" id="GO:0003824">
    <property type="term" value="F:catalytic activity"/>
    <property type="evidence" value="ECO:0007669"/>
    <property type="project" value="InterPro"/>
</dbReference>
<comment type="caution">
    <text evidence="2">The sequence shown here is derived from an EMBL/GenBank/DDBJ whole genome shotgun (WGS) entry which is preliminary data.</text>
</comment>
<sequence length="262" mass="28732">MSITAQVRELFTHPVKGLTPQKCDRVFLQAGHGIKGDRAFALMYEAIAPDIPRTAVPWMKKKNFAMQCDLPQLAALDCYYDEDTAVLTIKRQEAELLSAATNTSQGRDRISEFFSTYIAADYPKRGSLRLVGDGASSRYPDREPVHISLVSQATLDAISTAVGQTVDVRRFRPNVVLQGVPAWAEFDWVGKQFQLGETQIAIAAPINRCLNIDVNPDTGDRDIPLFALLKQHFAHQQTGVLAQVLSSGTVSVADIVKLACSG</sequence>
<dbReference type="PATRIC" id="fig|1618023.3.peg.5319"/>
<dbReference type="PANTHER" id="PTHR36930">
    <property type="entry name" value="METAL-SULFUR CLUSTER BIOSYNTHESIS PROTEINS YUAD-RELATED"/>
    <property type="match status" value="1"/>
</dbReference>
<dbReference type="PROSITE" id="PS51340">
    <property type="entry name" value="MOSC"/>
    <property type="match status" value="1"/>
</dbReference>
<evidence type="ECO:0000259" key="1">
    <source>
        <dbReference type="PROSITE" id="PS51340"/>
    </source>
</evidence>
<name>A0A0D8ZUV8_9CYAN</name>
<dbReference type="Pfam" id="PF03473">
    <property type="entry name" value="MOSC"/>
    <property type="match status" value="1"/>
</dbReference>
<dbReference type="STRING" id="1618023.UH38_14630"/>
<evidence type="ECO:0000313" key="2">
    <source>
        <dbReference type="EMBL" id="KJH71026.1"/>
    </source>
</evidence>
<protein>
    <submittedName>
        <fullName evidence="2">Sulfurase</fullName>
    </submittedName>
</protein>